<keyword evidence="2" id="KW-1185">Reference proteome</keyword>
<gene>
    <name evidence="3" type="primary">LOC118763046</name>
</gene>
<sequence length="175" mass="19763">MKNIRNMEKPSFTLMILLATIRFTSSSSVTFEQHGCESLFTTTIKNLSELVTFSNIPLNLSFKKQVSDFPVVYSLPVDMINNVTEIKWEASYQSTIQNFTAPVPATCCVGSTTPRSINCIDVNITCPSNQCSSAKPWNVYEDFYKMNCKDCACTYCYKGGLALHQLVCRICFLRR</sequence>
<feature type="signal peptide" evidence="1">
    <location>
        <begin position="1"/>
        <end position="26"/>
    </location>
</feature>
<dbReference type="AlphaFoldDB" id="A0A7E6ES38"/>
<protein>
    <submittedName>
        <fullName evidence="3">Uncharacterized protein LOC118763046</fullName>
    </submittedName>
</protein>
<evidence type="ECO:0000313" key="3">
    <source>
        <dbReference type="RefSeq" id="XP_036358154.1"/>
    </source>
</evidence>
<dbReference type="Proteomes" id="UP000515154">
    <property type="component" value="Linkage group LG4"/>
</dbReference>
<proteinExistence type="predicted"/>
<dbReference type="RefSeq" id="XP_036358154.1">
    <property type="nucleotide sequence ID" value="XM_036502261.1"/>
</dbReference>
<organism evidence="2 3">
    <name type="scientific">Octopus sinensis</name>
    <name type="common">East Asian common octopus</name>
    <dbReference type="NCBI Taxonomy" id="2607531"/>
    <lineage>
        <taxon>Eukaryota</taxon>
        <taxon>Metazoa</taxon>
        <taxon>Spiralia</taxon>
        <taxon>Lophotrochozoa</taxon>
        <taxon>Mollusca</taxon>
        <taxon>Cephalopoda</taxon>
        <taxon>Coleoidea</taxon>
        <taxon>Octopodiformes</taxon>
        <taxon>Octopoda</taxon>
        <taxon>Incirrata</taxon>
        <taxon>Octopodidae</taxon>
        <taxon>Octopus</taxon>
    </lineage>
</organism>
<evidence type="ECO:0000313" key="2">
    <source>
        <dbReference type="Proteomes" id="UP000515154"/>
    </source>
</evidence>
<evidence type="ECO:0000256" key="1">
    <source>
        <dbReference type="SAM" id="SignalP"/>
    </source>
</evidence>
<name>A0A7E6ES38_9MOLL</name>
<accession>A0A7E6ES38</accession>
<dbReference type="KEGG" id="osn:118763046"/>
<reference evidence="3" key="1">
    <citation type="submission" date="2025-08" db="UniProtKB">
        <authorList>
            <consortium name="RefSeq"/>
        </authorList>
    </citation>
    <scope>IDENTIFICATION</scope>
</reference>
<keyword evidence="1" id="KW-0732">Signal</keyword>
<feature type="chain" id="PRO_5028982599" evidence="1">
    <location>
        <begin position="27"/>
        <end position="175"/>
    </location>
</feature>